<organism evidence="6 7">
    <name type="scientific">Shewanella jiangmenensis</name>
    <dbReference type="NCBI Taxonomy" id="2837387"/>
    <lineage>
        <taxon>Bacteria</taxon>
        <taxon>Pseudomonadati</taxon>
        <taxon>Pseudomonadota</taxon>
        <taxon>Gammaproteobacteria</taxon>
        <taxon>Alteromonadales</taxon>
        <taxon>Shewanellaceae</taxon>
        <taxon>Shewanella</taxon>
    </lineage>
</organism>
<dbReference type="PROSITE" id="PS50893">
    <property type="entry name" value="ABC_TRANSPORTER_2"/>
    <property type="match status" value="1"/>
</dbReference>
<dbReference type="PROSITE" id="PS00211">
    <property type="entry name" value="ABC_TRANSPORTER_1"/>
    <property type="match status" value="1"/>
</dbReference>
<dbReference type="SMART" id="SM00382">
    <property type="entry name" value="AAA"/>
    <property type="match status" value="1"/>
</dbReference>
<dbReference type="InterPro" id="IPR003593">
    <property type="entry name" value="AAA+_ATPase"/>
</dbReference>
<evidence type="ECO:0000313" key="7">
    <source>
        <dbReference type="Proteomes" id="UP001195903"/>
    </source>
</evidence>
<evidence type="ECO:0000313" key="6">
    <source>
        <dbReference type="EMBL" id="MBT1445616.1"/>
    </source>
</evidence>
<evidence type="ECO:0000259" key="5">
    <source>
        <dbReference type="PROSITE" id="PS50893"/>
    </source>
</evidence>
<gene>
    <name evidence="6" type="ORF">KJI95_13925</name>
</gene>
<protein>
    <submittedName>
        <fullName evidence="6">ABC transporter ATP-binding protein</fullName>
    </submittedName>
</protein>
<comment type="caution">
    <text evidence="6">The sequence shown here is derived from an EMBL/GenBank/DDBJ whole genome shotgun (WGS) entry which is preliminary data.</text>
</comment>
<name>A0ABS5V707_9GAMM</name>
<dbReference type="EMBL" id="JAHEPS010000005">
    <property type="protein sequence ID" value="MBT1445616.1"/>
    <property type="molecule type" value="Genomic_DNA"/>
</dbReference>
<dbReference type="Gene3D" id="3.40.50.300">
    <property type="entry name" value="P-loop containing nucleotide triphosphate hydrolases"/>
    <property type="match status" value="1"/>
</dbReference>
<dbReference type="RefSeq" id="WP_214507808.1">
    <property type="nucleotide sequence ID" value="NZ_JAHEPS010000005.1"/>
</dbReference>
<keyword evidence="2" id="KW-0813">Transport</keyword>
<accession>A0ABS5V707</accession>
<dbReference type="Pfam" id="PF00005">
    <property type="entry name" value="ABC_tran"/>
    <property type="match status" value="1"/>
</dbReference>
<dbReference type="InterPro" id="IPR017871">
    <property type="entry name" value="ABC_transporter-like_CS"/>
</dbReference>
<evidence type="ECO:0000256" key="4">
    <source>
        <dbReference type="ARBA" id="ARBA00022840"/>
    </source>
</evidence>
<evidence type="ECO:0000256" key="2">
    <source>
        <dbReference type="ARBA" id="ARBA00022448"/>
    </source>
</evidence>
<dbReference type="Proteomes" id="UP001195903">
    <property type="component" value="Unassembled WGS sequence"/>
</dbReference>
<dbReference type="PANTHER" id="PTHR43335">
    <property type="entry name" value="ABC TRANSPORTER, ATP-BINDING PROTEIN"/>
    <property type="match status" value="1"/>
</dbReference>
<dbReference type="InterPro" id="IPR003439">
    <property type="entry name" value="ABC_transporter-like_ATP-bd"/>
</dbReference>
<keyword evidence="4 6" id="KW-0067">ATP-binding</keyword>
<evidence type="ECO:0000256" key="3">
    <source>
        <dbReference type="ARBA" id="ARBA00022741"/>
    </source>
</evidence>
<comment type="similarity">
    <text evidence="1">Belongs to the ABC transporter superfamily.</text>
</comment>
<dbReference type="InterPro" id="IPR027417">
    <property type="entry name" value="P-loop_NTPase"/>
</dbReference>
<reference evidence="6 7" key="1">
    <citation type="submission" date="2021-05" db="EMBL/GenBank/DDBJ databases">
        <title>Shewanella sp. JM162201.</title>
        <authorList>
            <person name="Xu S."/>
            <person name="Li A."/>
        </authorList>
    </citation>
    <scope>NUCLEOTIDE SEQUENCE [LARGE SCALE GENOMIC DNA]</scope>
    <source>
        <strain evidence="6 7">JM162201</strain>
    </source>
</reference>
<dbReference type="SUPFAM" id="SSF52540">
    <property type="entry name" value="P-loop containing nucleoside triphosphate hydrolases"/>
    <property type="match status" value="1"/>
</dbReference>
<keyword evidence="7" id="KW-1185">Reference proteome</keyword>
<proteinExistence type="inferred from homology"/>
<feature type="domain" description="ABC transporter" evidence="5">
    <location>
        <begin position="4"/>
        <end position="231"/>
    </location>
</feature>
<sequence length="309" mass="33267">MNLIETDKLTKRYGSKLALDGVSLELKPGRPVALVGPNGAGKTTLMSLLCGYIRQDSGEMRILGHTPGHAALLGKVSALPQDALLDPNFTVIEQLGFFARLQGFGPKDAQHEALRVLELVDLKDSAKSKPGALSHGMAKRVAIAQSLIGTPKLVLLDEPTAGLDPANARAIRDLIASTSGDTTFMISSHNLEELERLCDTVLYLDKGKLSQSLSLSSLDAKRSVAEAHLTLSLHSEARADLQPRLSSLPGVTHVKAQASGREFILSYAPKPTGHDTYELELALFRLLAQEGISYRQVLNGKSLEDKLFS</sequence>
<keyword evidence="3" id="KW-0547">Nucleotide-binding</keyword>
<dbReference type="PANTHER" id="PTHR43335:SF4">
    <property type="entry name" value="ABC TRANSPORTER, ATP-BINDING PROTEIN"/>
    <property type="match status" value="1"/>
</dbReference>
<dbReference type="GO" id="GO:0005524">
    <property type="term" value="F:ATP binding"/>
    <property type="evidence" value="ECO:0007669"/>
    <property type="project" value="UniProtKB-KW"/>
</dbReference>
<evidence type="ECO:0000256" key="1">
    <source>
        <dbReference type="ARBA" id="ARBA00005417"/>
    </source>
</evidence>